<dbReference type="InterPro" id="IPR027304">
    <property type="entry name" value="Trigger_fact/SurA_dom_sf"/>
</dbReference>
<keyword evidence="1" id="KW-0732">Signal</keyword>
<comment type="caution">
    <text evidence="2">The sequence shown here is derived from an EMBL/GenBank/DDBJ whole genome shotgun (WGS) entry which is preliminary data.</text>
</comment>
<dbReference type="SUPFAM" id="SSF109998">
    <property type="entry name" value="Triger factor/SurA peptide-binding domain-like"/>
    <property type="match status" value="1"/>
</dbReference>
<protein>
    <recommendedName>
        <fullName evidence="4">SurA N-terminal domain-containing protein</fullName>
    </recommendedName>
</protein>
<sequence>MKSYRARIAVAAGLAVAGLALSACSGPVQAGAAAIVGKERISSSDLDAKVRELRADLAAHKLSEEQLNLGTMSVPQVILYYTANARQYAELARRKNVSVSESEIDGYITARGGQDKVDEMLLAGGVPRSMGRDTIRAVLTQQKLMSQLGAGNDQQSVQAALVKVTEEADAAVPVTFSPRYGKWDLQQGFVADDRLGAVEAAPAQ</sequence>
<evidence type="ECO:0008006" key="4">
    <source>
        <dbReference type="Google" id="ProtNLM"/>
    </source>
</evidence>
<dbReference type="PROSITE" id="PS51257">
    <property type="entry name" value="PROKAR_LIPOPROTEIN"/>
    <property type="match status" value="1"/>
</dbReference>
<organism evidence="2 3">
    <name type="scientific">Microtetraspora fusca</name>
    <dbReference type="NCBI Taxonomy" id="1997"/>
    <lineage>
        <taxon>Bacteria</taxon>
        <taxon>Bacillati</taxon>
        <taxon>Actinomycetota</taxon>
        <taxon>Actinomycetes</taxon>
        <taxon>Streptosporangiales</taxon>
        <taxon>Streptosporangiaceae</taxon>
        <taxon>Microtetraspora</taxon>
    </lineage>
</organism>
<gene>
    <name evidence="2" type="ORF">ACFY05_13515</name>
</gene>
<keyword evidence="3" id="KW-1185">Reference proteome</keyword>
<feature type="signal peptide" evidence="1">
    <location>
        <begin position="1"/>
        <end position="30"/>
    </location>
</feature>
<proteinExistence type="predicted"/>
<dbReference type="RefSeq" id="WP_066938120.1">
    <property type="nucleotide sequence ID" value="NZ_BBYK01000042.1"/>
</dbReference>
<name>A0ABW6V3I8_MICFU</name>
<evidence type="ECO:0000313" key="3">
    <source>
        <dbReference type="Proteomes" id="UP001602119"/>
    </source>
</evidence>
<evidence type="ECO:0000256" key="1">
    <source>
        <dbReference type="SAM" id="SignalP"/>
    </source>
</evidence>
<accession>A0ABW6V3I8</accession>
<dbReference type="EMBL" id="JBIAXI010000007">
    <property type="protein sequence ID" value="MFF4773869.1"/>
    <property type="molecule type" value="Genomic_DNA"/>
</dbReference>
<feature type="chain" id="PRO_5045340868" description="SurA N-terminal domain-containing protein" evidence="1">
    <location>
        <begin position="31"/>
        <end position="204"/>
    </location>
</feature>
<dbReference type="Proteomes" id="UP001602119">
    <property type="component" value="Unassembled WGS sequence"/>
</dbReference>
<reference evidence="2 3" key="1">
    <citation type="submission" date="2024-10" db="EMBL/GenBank/DDBJ databases">
        <title>The Natural Products Discovery Center: Release of the First 8490 Sequenced Strains for Exploring Actinobacteria Biosynthetic Diversity.</title>
        <authorList>
            <person name="Kalkreuter E."/>
            <person name="Kautsar S.A."/>
            <person name="Yang D."/>
            <person name="Bader C.D."/>
            <person name="Teijaro C.N."/>
            <person name="Fluegel L."/>
            <person name="Davis C.M."/>
            <person name="Simpson J.R."/>
            <person name="Lauterbach L."/>
            <person name="Steele A.D."/>
            <person name="Gui C."/>
            <person name="Meng S."/>
            <person name="Li G."/>
            <person name="Viehrig K."/>
            <person name="Ye F."/>
            <person name="Su P."/>
            <person name="Kiefer A.F."/>
            <person name="Nichols A."/>
            <person name="Cepeda A.J."/>
            <person name="Yan W."/>
            <person name="Fan B."/>
            <person name="Jiang Y."/>
            <person name="Adhikari A."/>
            <person name="Zheng C.-J."/>
            <person name="Schuster L."/>
            <person name="Cowan T.M."/>
            <person name="Smanski M.J."/>
            <person name="Chevrette M.G."/>
            <person name="De Carvalho L.P.S."/>
            <person name="Shen B."/>
        </authorList>
    </citation>
    <scope>NUCLEOTIDE SEQUENCE [LARGE SCALE GENOMIC DNA]</scope>
    <source>
        <strain evidence="2 3">NPDC001281</strain>
    </source>
</reference>
<dbReference type="Gene3D" id="1.10.4030.10">
    <property type="entry name" value="Porin chaperone SurA, peptide-binding domain"/>
    <property type="match status" value="1"/>
</dbReference>
<evidence type="ECO:0000313" key="2">
    <source>
        <dbReference type="EMBL" id="MFF4773869.1"/>
    </source>
</evidence>